<protein>
    <submittedName>
        <fullName evidence="1">Uncharacterized protein</fullName>
    </submittedName>
</protein>
<organism evidence="1">
    <name type="scientific">Anguilla anguilla</name>
    <name type="common">European freshwater eel</name>
    <name type="synonym">Muraena anguilla</name>
    <dbReference type="NCBI Taxonomy" id="7936"/>
    <lineage>
        <taxon>Eukaryota</taxon>
        <taxon>Metazoa</taxon>
        <taxon>Chordata</taxon>
        <taxon>Craniata</taxon>
        <taxon>Vertebrata</taxon>
        <taxon>Euteleostomi</taxon>
        <taxon>Actinopterygii</taxon>
        <taxon>Neopterygii</taxon>
        <taxon>Teleostei</taxon>
        <taxon>Anguilliformes</taxon>
        <taxon>Anguillidae</taxon>
        <taxon>Anguilla</taxon>
    </lineage>
</organism>
<proteinExistence type="predicted"/>
<reference evidence="1" key="1">
    <citation type="submission" date="2014-11" db="EMBL/GenBank/DDBJ databases">
        <authorList>
            <person name="Amaro Gonzalez C."/>
        </authorList>
    </citation>
    <scope>NUCLEOTIDE SEQUENCE</scope>
</reference>
<name>A0A0E9W496_ANGAN</name>
<reference evidence="1" key="2">
    <citation type="journal article" date="2015" name="Fish Shellfish Immunol.">
        <title>Early steps in the European eel (Anguilla anguilla)-Vibrio vulnificus interaction in the gills: Role of the RtxA13 toxin.</title>
        <authorList>
            <person name="Callol A."/>
            <person name="Pajuelo D."/>
            <person name="Ebbesson L."/>
            <person name="Teles M."/>
            <person name="MacKenzie S."/>
            <person name="Amaro C."/>
        </authorList>
    </citation>
    <scope>NUCLEOTIDE SEQUENCE</scope>
</reference>
<dbReference type="AlphaFoldDB" id="A0A0E9W496"/>
<accession>A0A0E9W496</accession>
<dbReference type="EMBL" id="GBXM01023436">
    <property type="protein sequence ID" value="JAH85141.1"/>
    <property type="molecule type" value="Transcribed_RNA"/>
</dbReference>
<sequence length="55" mass="6727">MHYILYNRLCSVILPMNVYTDRKCNLQLWYSFLINQINNGFYSRCTNIWRMASLM</sequence>
<evidence type="ECO:0000313" key="1">
    <source>
        <dbReference type="EMBL" id="JAH85141.1"/>
    </source>
</evidence>